<dbReference type="Proteomes" id="UP000030669">
    <property type="component" value="Unassembled WGS sequence"/>
</dbReference>
<sequence>MSVTMLSTTQTRDAKAPMPSGKSSSRRLPLLRMGSKAGAEGSGKLEQNCKLYPVLHVIPMSRDDAPKANVERQSPSPPNSADGKSESHFAECARSNTLKKSRHEVSRSLPVNYGSTQHPQMDPHNWIDRQPKKAQSVREHGMASYDHPSSSSRGRELSHDRPSLPRHGHSWHHTTQHSSDPSHGWSRNRVQAGVDVSQRPIPSRSALAAPTRPDVKRAQTQPQTQTRSSSRDSGRPPAPTRPVPRKAATMPAPSTYIRTPLSDKPQHAQAYNLPSPKLASVSARLNESKMRAYDSHPLPPTPMGSRQNSGQPGPMAPPLARRNAISQSGRQSRSSNRM</sequence>
<evidence type="ECO:0000256" key="1">
    <source>
        <dbReference type="SAM" id="MobiDB-lite"/>
    </source>
</evidence>
<feature type="region of interest" description="Disordered" evidence="1">
    <location>
        <begin position="1"/>
        <end position="48"/>
    </location>
</feature>
<accession>S7Q4L4</accession>
<feature type="compositionally biased region" description="Basic and acidic residues" evidence="1">
    <location>
        <begin position="153"/>
        <end position="163"/>
    </location>
</feature>
<protein>
    <submittedName>
        <fullName evidence="2">Uncharacterized protein</fullName>
    </submittedName>
</protein>
<dbReference type="RefSeq" id="XP_007866734.1">
    <property type="nucleotide sequence ID" value="XM_007868543.1"/>
</dbReference>
<feature type="compositionally biased region" description="Low complexity" evidence="1">
    <location>
        <begin position="326"/>
        <end position="338"/>
    </location>
</feature>
<reference evidence="2 3" key="1">
    <citation type="journal article" date="2012" name="Science">
        <title>The Paleozoic origin of enzymatic lignin decomposition reconstructed from 31 fungal genomes.</title>
        <authorList>
            <person name="Floudas D."/>
            <person name="Binder M."/>
            <person name="Riley R."/>
            <person name="Barry K."/>
            <person name="Blanchette R.A."/>
            <person name="Henrissat B."/>
            <person name="Martinez A.T."/>
            <person name="Otillar R."/>
            <person name="Spatafora J.W."/>
            <person name="Yadav J.S."/>
            <person name="Aerts A."/>
            <person name="Benoit I."/>
            <person name="Boyd A."/>
            <person name="Carlson A."/>
            <person name="Copeland A."/>
            <person name="Coutinho P.M."/>
            <person name="de Vries R.P."/>
            <person name="Ferreira P."/>
            <person name="Findley K."/>
            <person name="Foster B."/>
            <person name="Gaskell J."/>
            <person name="Glotzer D."/>
            <person name="Gorecki P."/>
            <person name="Heitman J."/>
            <person name="Hesse C."/>
            <person name="Hori C."/>
            <person name="Igarashi K."/>
            <person name="Jurgens J.A."/>
            <person name="Kallen N."/>
            <person name="Kersten P."/>
            <person name="Kohler A."/>
            <person name="Kuees U."/>
            <person name="Kumar T.K.A."/>
            <person name="Kuo A."/>
            <person name="LaButti K."/>
            <person name="Larrondo L.F."/>
            <person name="Lindquist E."/>
            <person name="Ling A."/>
            <person name="Lombard V."/>
            <person name="Lucas S."/>
            <person name="Lundell T."/>
            <person name="Martin R."/>
            <person name="McLaughlin D.J."/>
            <person name="Morgenstern I."/>
            <person name="Morin E."/>
            <person name="Murat C."/>
            <person name="Nagy L.G."/>
            <person name="Nolan M."/>
            <person name="Ohm R.A."/>
            <person name="Patyshakuliyeva A."/>
            <person name="Rokas A."/>
            <person name="Ruiz-Duenas F.J."/>
            <person name="Sabat G."/>
            <person name="Salamov A."/>
            <person name="Samejima M."/>
            <person name="Schmutz J."/>
            <person name="Slot J.C."/>
            <person name="St John F."/>
            <person name="Stenlid J."/>
            <person name="Sun H."/>
            <person name="Sun S."/>
            <person name="Syed K."/>
            <person name="Tsang A."/>
            <person name="Wiebenga A."/>
            <person name="Young D."/>
            <person name="Pisabarro A."/>
            <person name="Eastwood D.C."/>
            <person name="Martin F."/>
            <person name="Cullen D."/>
            <person name="Grigoriev I.V."/>
            <person name="Hibbett D.S."/>
        </authorList>
    </citation>
    <scope>NUCLEOTIDE SEQUENCE [LARGE SCALE GENOMIC DNA]</scope>
    <source>
        <strain evidence="2 3">ATCC 11539</strain>
    </source>
</reference>
<proteinExistence type="predicted"/>
<keyword evidence="3" id="KW-1185">Reference proteome</keyword>
<dbReference type="KEGG" id="gtr:GLOTRDRAFT_129783"/>
<organism evidence="2 3">
    <name type="scientific">Gloeophyllum trabeum (strain ATCC 11539 / FP-39264 / Madison 617)</name>
    <name type="common">Brown rot fungus</name>
    <dbReference type="NCBI Taxonomy" id="670483"/>
    <lineage>
        <taxon>Eukaryota</taxon>
        <taxon>Fungi</taxon>
        <taxon>Dikarya</taxon>
        <taxon>Basidiomycota</taxon>
        <taxon>Agaricomycotina</taxon>
        <taxon>Agaricomycetes</taxon>
        <taxon>Gloeophyllales</taxon>
        <taxon>Gloeophyllaceae</taxon>
        <taxon>Gloeophyllum</taxon>
    </lineage>
</organism>
<feature type="region of interest" description="Disordered" evidence="1">
    <location>
        <begin position="62"/>
        <end position="338"/>
    </location>
</feature>
<evidence type="ECO:0000313" key="3">
    <source>
        <dbReference type="Proteomes" id="UP000030669"/>
    </source>
</evidence>
<evidence type="ECO:0000313" key="2">
    <source>
        <dbReference type="EMBL" id="EPQ54423.1"/>
    </source>
</evidence>
<feature type="compositionally biased region" description="Low complexity" evidence="1">
    <location>
        <begin position="218"/>
        <end position="228"/>
    </location>
</feature>
<gene>
    <name evidence="2" type="ORF">GLOTRDRAFT_129783</name>
</gene>
<dbReference type="OrthoDB" id="10591485at2759"/>
<dbReference type="HOGENOM" id="CLU_821471_0_0_1"/>
<dbReference type="AlphaFoldDB" id="S7Q4L4"/>
<feature type="compositionally biased region" description="Polar residues" evidence="1">
    <location>
        <begin position="1"/>
        <end position="11"/>
    </location>
</feature>
<name>S7Q4L4_GLOTA</name>
<feature type="compositionally biased region" description="Basic and acidic residues" evidence="1">
    <location>
        <begin position="125"/>
        <end position="141"/>
    </location>
</feature>
<dbReference type="GeneID" id="19302006"/>
<feature type="compositionally biased region" description="Basic residues" evidence="1">
    <location>
        <begin position="164"/>
        <end position="175"/>
    </location>
</feature>
<dbReference type="EMBL" id="KB469303">
    <property type="protein sequence ID" value="EPQ54423.1"/>
    <property type="molecule type" value="Genomic_DNA"/>
</dbReference>